<protein>
    <recommendedName>
        <fullName evidence="3">F-box domain-containing protein</fullName>
    </recommendedName>
</protein>
<proteinExistence type="predicted"/>
<name>A0AAD3GYL6_9STRA</name>
<organism evidence="1 2">
    <name type="scientific">Chaetoceros tenuissimus</name>
    <dbReference type="NCBI Taxonomy" id="426638"/>
    <lineage>
        <taxon>Eukaryota</taxon>
        <taxon>Sar</taxon>
        <taxon>Stramenopiles</taxon>
        <taxon>Ochrophyta</taxon>
        <taxon>Bacillariophyta</taxon>
        <taxon>Coscinodiscophyceae</taxon>
        <taxon>Chaetocerotophycidae</taxon>
        <taxon>Chaetocerotales</taxon>
        <taxon>Chaetocerotaceae</taxon>
        <taxon>Chaetoceros</taxon>
    </lineage>
</organism>
<keyword evidence="2" id="KW-1185">Reference proteome</keyword>
<comment type="caution">
    <text evidence="1">The sequence shown here is derived from an EMBL/GenBank/DDBJ whole genome shotgun (WGS) entry which is preliminary data.</text>
</comment>
<evidence type="ECO:0008006" key="3">
    <source>
        <dbReference type="Google" id="ProtNLM"/>
    </source>
</evidence>
<sequence>MDEEYLLGATSRKSSEYEWRVKESIEEWRSRSNDLSLSTEDRHESKALLERWNKPHILEILQCRHFSNNNCKNRFLAWHGPVRFRQEDSLVEIYEEVPRGPQGFTLPSDDNLLLHMISYLDYFTAHKMTLVSKRFRVIMTTFKNIRGKEMLDSMPFVRPTVTVGDIFYFLF</sequence>
<gene>
    <name evidence="1" type="ORF">CTEN210_00651</name>
</gene>
<evidence type="ECO:0000313" key="2">
    <source>
        <dbReference type="Proteomes" id="UP001054902"/>
    </source>
</evidence>
<dbReference type="Proteomes" id="UP001054902">
    <property type="component" value="Unassembled WGS sequence"/>
</dbReference>
<evidence type="ECO:0000313" key="1">
    <source>
        <dbReference type="EMBL" id="GFH44177.1"/>
    </source>
</evidence>
<dbReference type="AlphaFoldDB" id="A0AAD3GYL6"/>
<dbReference type="EMBL" id="BLLK01000019">
    <property type="protein sequence ID" value="GFH44177.1"/>
    <property type="molecule type" value="Genomic_DNA"/>
</dbReference>
<accession>A0AAD3GYL6</accession>
<reference evidence="1 2" key="1">
    <citation type="journal article" date="2021" name="Sci. Rep.">
        <title>The genome of the diatom Chaetoceros tenuissimus carries an ancient integrated fragment of an extant virus.</title>
        <authorList>
            <person name="Hongo Y."/>
            <person name="Kimura K."/>
            <person name="Takaki Y."/>
            <person name="Yoshida Y."/>
            <person name="Baba S."/>
            <person name="Kobayashi G."/>
            <person name="Nagasaki K."/>
            <person name="Hano T."/>
            <person name="Tomaru Y."/>
        </authorList>
    </citation>
    <scope>NUCLEOTIDE SEQUENCE [LARGE SCALE GENOMIC DNA]</scope>
    <source>
        <strain evidence="1 2">NIES-3715</strain>
    </source>
</reference>